<dbReference type="HOGENOM" id="CLU_1271194_0_0_0"/>
<dbReference type="RefSeq" id="WP_005009801.1">
    <property type="nucleotide sequence ID" value="NZ_HG422173.1"/>
</dbReference>
<proteinExistence type="inferred from homology"/>
<dbReference type="EMBL" id="CAQJ01000068">
    <property type="protein sequence ID" value="CCQ91295.1"/>
    <property type="molecule type" value="Genomic_DNA"/>
</dbReference>
<dbReference type="InParanoid" id="M1Z0Q0"/>
<protein>
    <submittedName>
        <fullName evidence="4">Putative Phospholipase/carboxylesterase</fullName>
    </submittedName>
</protein>
<dbReference type="OrthoDB" id="9801763at2"/>
<dbReference type="InterPro" id="IPR050565">
    <property type="entry name" value="LYPA1-2/EST-like"/>
</dbReference>
<dbReference type="InterPro" id="IPR029058">
    <property type="entry name" value="AB_hydrolase_fold"/>
</dbReference>
<evidence type="ECO:0000256" key="2">
    <source>
        <dbReference type="ARBA" id="ARBA00022801"/>
    </source>
</evidence>
<dbReference type="GO" id="GO:0016787">
    <property type="term" value="F:hydrolase activity"/>
    <property type="evidence" value="ECO:0007669"/>
    <property type="project" value="UniProtKB-KW"/>
</dbReference>
<name>M1Z0Q0_NITG3</name>
<gene>
    <name evidence="4" type="ORF">NITGR_610053</name>
</gene>
<dbReference type="STRING" id="1266370.NITGR_610053"/>
<keyword evidence="2" id="KW-0378">Hydrolase</keyword>
<evidence type="ECO:0000313" key="4">
    <source>
        <dbReference type="EMBL" id="CCQ91295.1"/>
    </source>
</evidence>
<evidence type="ECO:0000256" key="1">
    <source>
        <dbReference type="ARBA" id="ARBA00006499"/>
    </source>
</evidence>
<dbReference type="AlphaFoldDB" id="M1Z0Q0"/>
<evidence type="ECO:0000259" key="3">
    <source>
        <dbReference type="Pfam" id="PF02230"/>
    </source>
</evidence>
<feature type="domain" description="Phospholipase/carboxylesterase/thioesterase" evidence="3">
    <location>
        <begin position="25"/>
        <end position="216"/>
    </location>
</feature>
<sequence length="217" mass="23959">MNMQYQNQTWLGKKVIIGQTEIDSAKPVNVLIGFHGAESTPENMLIHGNRLQLNNIVAIYPEGPVDAGNGVWSWWLDGPRQKEAVQQFLDFTTGMVDETHRFMKEQNVANGFHTCLWGFSQGGAASLVYALMGKHPVHKVASICGFLPELPEITTKNVAAQILGIFGANDDVVPSFLAEHALDEMQSHGHTLTIKETPQGHEVSAENIQDLIKFLEV</sequence>
<reference evidence="4 5" key="1">
    <citation type="journal article" date="2013" name="Front. Microbiol.">
        <title>The genome of Nitrospina gracilis illuminates the metabolism and evolution of the major marine nitrite oxidizer.</title>
        <authorList>
            <person name="Luecker S."/>
            <person name="Nowka B."/>
            <person name="Rattei T."/>
            <person name="Spieck E."/>
            <person name="and Daims H."/>
        </authorList>
    </citation>
    <scope>NUCLEOTIDE SEQUENCE [LARGE SCALE GENOMIC DNA]</scope>
    <source>
        <strain evidence="4 5">3/211</strain>
    </source>
</reference>
<comment type="caution">
    <text evidence="4">The sequence shown here is derived from an EMBL/GenBank/DDBJ whole genome shotgun (WGS) entry which is preliminary data.</text>
</comment>
<evidence type="ECO:0000313" key="5">
    <source>
        <dbReference type="Proteomes" id="UP000011704"/>
    </source>
</evidence>
<dbReference type="Proteomes" id="UP000011704">
    <property type="component" value="Unassembled WGS sequence"/>
</dbReference>
<comment type="similarity">
    <text evidence="1">Belongs to the AB hydrolase superfamily. AB hydrolase 2 family.</text>
</comment>
<dbReference type="PANTHER" id="PTHR10655:SF17">
    <property type="entry name" value="LYSOPHOSPHOLIPASE-LIKE PROTEIN 1"/>
    <property type="match status" value="1"/>
</dbReference>
<keyword evidence="5" id="KW-1185">Reference proteome</keyword>
<dbReference type="SUPFAM" id="SSF53474">
    <property type="entry name" value="alpha/beta-Hydrolases"/>
    <property type="match status" value="1"/>
</dbReference>
<accession>M1Z0Q0</accession>
<dbReference type="Gene3D" id="3.40.50.1820">
    <property type="entry name" value="alpha/beta hydrolase"/>
    <property type="match status" value="1"/>
</dbReference>
<dbReference type="Pfam" id="PF02230">
    <property type="entry name" value="Abhydrolase_2"/>
    <property type="match status" value="1"/>
</dbReference>
<organism evidence="4 5">
    <name type="scientific">Nitrospina gracilis (strain 3/211)</name>
    <dbReference type="NCBI Taxonomy" id="1266370"/>
    <lineage>
        <taxon>Bacteria</taxon>
        <taxon>Pseudomonadati</taxon>
        <taxon>Nitrospinota/Tectimicrobiota group</taxon>
        <taxon>Nitrospinota</taxon>
        <taxon>Nitrospinia</taxon>
        <taxon>Nitrospinales</taxon>
        <taxon>Nitrospinaceae</taxon>
        <taxon>Nitrospina</taxon>
    </lineage>
</organism>
<dbReference type="InterPro" id="IPR003140">
    <property type="entry name" value="PLipase/COase/thioEstase"/>
</dbReference>
<dbReference type="PANTHER" id="PTHR10655">
    <property type="entry name" value="LYSOPHOSPHOLIPASE-RELATED"/>
    <property type="match status" value="1"/>
</dbReference>